<protein>
    <submittedName>
        <fullName evidence="1">Uncharacterized protein</fullName>
    </submittedName>
</protein>
<dbReference type="OrthoDB" id="3306141at2759"/>
<name>S7QBV1_GLOTA</name>
<keyword evidence="2" id="KW-1185">Reference proteome</keyword>
<dbReference type="Proteomes" id="UP000030669">
    <property type="component" value="Unassembled WGS sequence"/>
</dbReference>
<reference evidence="1 2" key="1">
    <citation type="journal article" date="2012" name="Science">
        <title>The Paleozoic origin of enzymatic lignin decomposition reconstructed from 31 fungal genomes.</title>
        <authorList>
            <person name="Floudas D."/>
            <person name="Binder M."/>
            <person name="Riley R."/>
            <person name="Barry K."/>
            <person name="Blanchette R.A."/>
            <person name="Henrissat B."/>
            <person name="Martinez A.T."/>
            <person name="Otillar R."/>
            <person name="Spatafora J.W."/>
            <person name="Yadav J.S."/>
            <person name="Aerts A."/>
            <person name="Benoit I."/>
            <person name="Boyd A."/>
            <person name="Carlson A."/>
            <person name="Copeland A."/>
            <person name="Coutinho P.M."/>
            <person name="de Vries R.P."/>
            <person name="Ferreira P."/>
            <person name="Findley K."/>
            <person name="Foster B."/>
            <person name="Gaskell J."/>
            <person name="Glotzer D."/>
            <person name="Gorecki P."/>
            <person name="Heitman J."/>
            <person name="Hesse C."/>
            <person name="Hori C."/>
            <person name="Igarashi K."/>
            <person name="Jurgens J.A."/>
            <person name="Kallen N."/>
            <person name="Kersten P."/>
            <person name="Kohler A."/>
            <person name="Kuees U."/>
            <person name="Kumar T.K.A."/>
            <person name="Kuo A."/>
            <person name="LaButti K."/>
            <person name="Larrondo L.F."/>
            <person name="Lindquist E."/>
            <person name="Ling A."/>
            <person name="Lombard V."/>
            <person name="Lucas S."/>
            <person name="Lundell T."/>
            <person name="Martin R."/>
            <person name="McLaughlin D.J."/>
            <person name="Morgenstern I."/>
            <person name="Morin E."/>
            <person name="Murat C."/>
            <person name="Nagy L.G."/>
            <person name="Nolan M."/>
            <person name="Ohm R.A."/>
            <person name="Patyshakuliyeva A."/>
            <person name="Rokas A."/>
            <person name="Ruiz-Duenas F.J."/>
            <person name="Sabat G."/>
            <person name="Salamov A."/>
            <person name="Samejima M."/>
            <person name="Schmutz J."/>
            <person name="Slot J.C."/>
            <person name="St John F."/>
            <person name="Stenlid J."/>
            <person name="Sun H."/>
            <person name="Sun S."/>
            <person name="Syed K."/>
            <person name="Tsang A."/>
            <person name="Wiebenga A."/>
            <person name="Young D."/>
            <person name="Pisabarro A."/>
            <person name="Eastwood D.C."/>
            <person name="Martin F."/>
            <person name="Cullen D."/>
            <person name="Grigoriev I.V."/>
            <person name="Hibbett D.S."/>
        </authorList>
    </citation>
    <scope>NUCLEOTIDE SEQUENCE [LARGE SCALE GENOMIC DNA]</scope>
    <source>
        <strain evidence="1 2">ATCC 11539</strain>
    </source>
</reference>
<dbReference type="HOGENOM" id="CLU_133938_0_0_1"/>
<organism evidence="1 2">
    <name type="scientific">Gloeophyllum trabeum (strain ATCC 11539 / FP-39264 / Madison 617)</name>
    <name type="common">Brown rot fungus</name>
    <dbReference type="NCBI Taxonomy" id="670483"/>
    <lineage>
        <taxon>Eukaryota</taxon>
        <taxon>Fungi</taxon>
        <taxon>Dikarya</taxon>
        <taxon>Basidiomycota</taxon>
        <taxon>Agaricomycotina</taxon>
        <taxon>Agaricomycetes</taxon>
        <taxon>Gloeophyllales</taxon>
        <taxon>Gloeophyllaceae</taxon>
        <taxon>Gloeophyllum</taxon>
    </lineage>
</organism>
<dbReference type="GeneID" id="19301513"/>
<evidence type="ECO:0000313" key="1">
    <source>
        <dbReference type="EMBL" id="EPQ56822.1"/>
    </source>
</evidence>
<dbReference type="RefSeq" id="XP_007864027.1">
    <property type="nucleotide sequence ID" value="XM_007865836.1"/>
</dbReference>
<gene>
    <name evidence="1" type="ORF">GLOTRDRAFT_127224</name>
</gene>
<dbReference type="EMBL" id="KB469299">
    <property type="protein sequence ID" value="EPQ56822.1"/>
    <property type="molecule type" value="Genomic_DNA"/>
</dbReference>
<sequence length="139" mass="15392">MSEPLPSGEYFIEAPRFNDGSFSSRPVNHRGVFVMLFLEGTPPVKWTFNELDNGNYTIGIEGRFVTSGPNPVILTDQHYEWKLVKEDFLPSPVGSHNYITQTASGDGIVYIEEGYPDKQTVLSVVPNCPGAGSSVWIHT</sequence>
<evidence type="ECO:0000313" key="2">
    <source>
        <dbReference type="Proteomes" id="UP000030669"/>
    </source>
</evidence>
<accession>S7QBV1</accession>
<dbReference type="AlphaFoldDB" id="S7QBV1"/>
<proteinExistence type="predicted"/>
<dbReference type="KEGG" id="gtr:GLOTRDRAFT_127224"/>